<reference evidence="9" key="1">
    <citation type="submission" date="2020-08" db="EMBL/GenBank/DDBJ databases">
        <title>Genome public.</title>
        <authorList>
            <person name="Liu C."/>
            <person name="Sun Q."/>
        </authorList>
    </citation>
    <scope>NUCLEOTIDE SEQUENCE</scope>
    <source>
        <strain evidence="9">NSJ-55</strain>
    </source>
</reference>
<evidence type="ECO:0000256" key="7">
    <source>
        <dbReference type="RuleBase" id="RU363032"/>
    </source>
</evidence>
<evidence type="ECO:0000256" key="5">
    <source>
        <dbReference type="ARBA" id="ARBA00022989"/>
    </source>
</evidence>
<feature type="transmembrane region" description="Helical" evidence="7">
    <location>
        <begin position="153"/>
        <end position="181"/>
    </location>
</feature>
<dbReference type="EMBL" id="JACOPF010000001">
    <property type="protein sequence ID" value="MBC5689069.1"/>
    <property type="molecule type" value="Genomic_DNA"/>
</dbReference>
<keyword evidence="3" id="KW-1003">Cell membrane</keyword>
<feature type="transmembrane region" description="Helical" evidence="7">
    <location>
        <begin position="259"/>
        <end position="279"/>
    </location>
</feature>
<dbReference type="CDD" id="cd06261">
    <property type="entry name" value="TM_PBP2"/>
    <property type="match status" value="1"/>
</dbReference>
<dbReference type="Gene3D" id="1.10.3720.10">
    <property type="entry name" value="MetI-like"/>
    <property type="match status" value="1"/>
</dbReference>
<dbReference type="PANTHER" id="PTHR30193">
    <property type="entry name" value="ABC TRANSPORTER PERMEASE PROTEIN"/>
    <property type="match status" value="1"/>
</dbReference>
<evidence type="ECO:0000256" key="1">
    <source>
        <dbReference type="ARBA" id="ARBA00004651"/>
    </source>
</evidence>
<evidence type="ECO:0000256" key="6">
    <source>
        <dbReference type="ARBA" id="ARBA00023136"/>
    </source>
</evidence>
<comment type="similarity">
    <text evidence="7">Belongs to the binding-protein-dependent transport system permease family.</text>
</comment>
<dbReference type="AlphaFoldDB" id="A0A923RQ06"/>
<evidence type="ECO:0000259" key="8">
    <source>
        <dbReference type="PROSITE" id="PS50928"/>
    </source>
</evidence>
<protein>
    <submittedName>
        <fullName evidence="9">Sugar ABC transporter permease</fullName>
    </submittedName>
</protein>
<evidence type="ECO:0000313" key="9">
    <source>
        <dbReference type="EMBL" id="MBC5689069.1"/>
    </source>
</evidence>
<accession>A0A923RQ06</accession>
<feature type="transmembrane region" description="Helical" evidence="7">
    <location>
        <begin position="12"/>
        <end position="31"/>
    </location>
</feature>
<name>A0A923RQ06_9FIRM</name>
<proteinExistence type="inferred from homology"/>
<dbReference type="SUPFAM" id="SSF161098">
    <property type="entry name" value="MetI-like"/>
    <property type="match status" value="1"/>
</dbReference>
<keyword evidence="2 7" id="KW-0813">Transport</keyword>
<sequence>MNQKRRAIIEYICFLAPMCVIFTVISLVPFFEGIRLSFRDWNGVSATSNFVGLENYINIFQDEGFRNACLFSLKFVICSVILVNVIGLALALAVNSKLKTKNILRTAFFLPQLIGGLVVGYIWNFIFSNVFPKLAEKLQWSFLDVGWFTSPTYAFLTILIVFVWQYSGYLMIIYVAALQNVPSELIESAKIDGAGNFQRLRLVILPLIRSSITICIFLAISTAFKMYDLNVSLTGGSPFNSTVSATLYIYREAFKSNRFSYAAAEGVLFALALGIVTLIQMAATRKKEE</sequence>
<dbReference type="PROSITE" id="PS50928">
    <property type="entry name" value="ABC_TM1"/>
    <property type="match status" value="1"/>
</dbReference>
<dbReference type="InterPro" id="IPR035906">
    <property type="entry name" value="MetI-like_sf"/>
</dbReference>
<feature type="transmembrane region" description="Helical" evidence="7">
    <location>
        <begin position="71"/>
        <end position="94"/>
    </location>
</feature>
<keyword evidence="5 7" id="KW-1133">Transmembrane helix</keyword>
<keyword evidence="10" id="KW-1185">Reference proteome</keyword>
<feature type="domain" description="ABC transmembrane type-1" evidence="8">
    <location>
        <begin position="69"/>
        <end position="280"/>
    </location>
</feature>
<organism evidence="9 10">
    <name type="scientific">Mediterraneibacter hominis</name>
    <dbReference type="NCBI Taxonomy" id="2763054"/>
    <lineage>
        <taxon>Bacteria</taxon>
        <taxon>Bacillati</taxon>
        <taxon>Bacillota</taxon>
        <taxon>Clostridia</taxon>
        <taxon>Lachnospirales</taxon>
        <taxon>Lachnospiraceae</taxon>
        <taxon>Mediterraneibacter</taxon>
    </lineage>
</organism>
<evidence type="ECO:0000313" key="10">
    <source>
        <dbReference type="Proteomes" id="UP000652477"/>
    </source>
</evidence>
<keyword evidence="4 7" id="KW-0812">Transmembrane</keyword>
<gene>
    <name evidence="9" type="ORF">H8S37_09035</name>
</gene>
<dbReference type="RefSeq" id="WP_186875641.1">
    <property type="nucleotide sequence ID" value="NZ_JACOPF010000001.1"/>
</dbReference>
<evidence type="ECO:0000256" key="4">
    <source>
        <dbReference type="ARBA" id="ARBA00022692"/>
    </source>
</evidence>
<dbReference type="PANTHER" id="PTHR30193:SF41">
    <property type="entry name" value="DIACETYLCHITOBIOSE UPTAKE SYSTEM PERMEASE PROTEIN NGCF"/>
    <property type="match status" value="1"/>
</dbReference>
<dbReference type="GO" id="GO:0055085">
    <property type="term" value="P:transmembrane transport"/>
    <property type="evidence" value="ECO:0007669"/>
    <property type="project" value="InterPro"/>
</dbReference>
<evidence type="ECO:0000256" key="3">
    <source>
        <dbReference type="ARBA" id="ARBA00022475"/>
    </source>
</evidence>
<evidence type="ECO:0000256" key="2">
    <source>
        <dbReference type="ARBA" id="ARBA00022448"/>
    </source>
</evidence>
<dbReference type="GO" id="GO:0005886">
    <property type="term" value="C:plasma membrane"/>
    <property type="evidence" value="ECO:0007669"/>
    <property type="project" value="UniProtKB-SubCell"/>
</dbReference>
<comment type="subcellular location">
    <subcellularLocation>
        <location evidence="1 7">Cell membrane</location>
        <topology evidence="1 7">Multi-pass membrane protein</topology>
    </subcellularLocation>
</comment>
<dbReference type="Pfam" id="PF00528">
    <property type="entry name" value="BPD_transp_1"/>
    <property type="match status" value="1"/>
</dbReference>
<keyword evidence="6 7" id="KW-0472">Membrane</keyword>
<feature type="transmembrane region" description="Helical" evidence="7">
    <location>
        <begin position="106"/>
        <end position="126"/>
    </location>
</feature>
<dbReference type="Proteomes" id="UP000652477">
    <property type="component" value="Unassembled WGS sequence"/>
</dbReference>
<comment type="caution">
    <text evidence="9">The sequence shown here is derived from an EMBL/GenBank/DDBJ whole genome shotgun (WGS) entry which is preliminary data.</text>
</comment>
<dbReference type="InterPro" id="IPR000515">
    <property type="entry name" value="MetI-like"/>
</dbReference>
<feature type="transmembrane region" description="Helical" evidence="7">
    <location>
        <begin position="202"/>
        <end position="224"/>
    </location>
</feature>
<dbReference type="InterPro" id="IPR051393">
    <property type="entry name" value="ABC_transporter_permease"/>
</dbReference>